<dbReference type="AlphaFoldDB" id="A0A5B0PDU9"/>
<gene>
    <name evidence="1" type="ORF">PGTUg99_022669</name>
</gene>
<comment type="caution">
    <text evidence="1">The sequence shown here is derived from an EMBL/GenBank/DDBJ whole genome shotgun (WGS) entry which is preliminary data.</text>
</comment>
<reference evidence="1 2" key="1">
    <citation type="submission" date="2019-05" db="EMBL/GenBank/DDBJ databases">
        <title>Emergence of the Ug99 lineage of the wheat stem rust pathogen through somatic hybridization.</title>
        <authorList>
            <person name="Li F."/>
            <person name="Upadhyaya N.M."/>
            <person name="Sperschneider J."/>
            <person name="Matny O."/>
            <person name="Nguyen-Phuc H."/>
            <person name="Mago R."/>
            <person name="Raley C."/>
            <person name="Miller M.E."/>
            <person name="Silverstein K.A.T."/>
            <person name="Henningsen E."/>
            <person name="Hirsch C.D."/>
            <person name="Visser B."/>
            <person name="Pretorius Z.A."/>
            <person name="Steffenson B.J."/>
            <person name="Schwessinger B."/>
            <person name="Dodds P.N."/>
            <person name="Figueroa M."/>
        </authorList>
    </citation>
    <scope>NUCLEOTIDE SEQUENCE [LARGE SCALE GENOMIC DNA]</scope>
    <source>
        <strain evidence="1 2">Ug99</strain>
    </source>
</reference>
<accession>A0A5B0PDU9</accession>
<protein>
    <submittedName>
        <fullName evidence="1">Uncharacterized protein</fullName>
    </submittedName>
</protein>
<evidence type="ECO:0000313" key="2">
    <source>
        <dbReference type="Proteomes" id="UP000325313"/>
    </source>
</evidence>
<organism evidence="1 2">
    <name type="scientific">Puccinia graminis f. sp. tritici</name>
    <dbReference type="NCBI Taxonomy" id="56615"/>
    <lineage>
        <taxon>Eukaryota</taxon>
        <taxon>Fungi</taxon>
        <taxon>Dikarya</taxon>
        <taxon>Basidiomycota</taxon>
        <taxon>Pucciniomycotina</taxon>
        <taxon>Pucciniomycetes</taxon>
        <taxon>Pucciniales</taxon>
        <taxon>Pucciniaceae</taxon>
        <taxon>Puccinia</taxon>
    </lineage>
</organism>
<proteinExistence type="predicted"/>
<name>A0A5B0PDU9_PUCGR</name>
<dbReference type="Proteomes" id="UP000325313">
    <property type="component" value="Unassembled WGS sequence"/>
</dbReference>
<sequence>MYGGESLASQVDAAQSHVGLRVIRHETALHLPGWLIFSIYRLGQSSTFKANRCGKVSWAQYHVGLRLIRHEAAPHLLDLMIEAQSDG</sequence>
<dbReference type="EMBL" id="VDEP01000342">
    <property type="protein sequence ID" value="KAA1099216.1"/>
    <property type="molecule type" value="Genomic_DNA"/>
</dbReference>
<evidence type="ECO:0000313" key="1">
    <source>
        <dbReference type="EMBL" id="KAA1099216.1"/>
    </source>
</evidence>